<dbReference type="SMART" id="SM00346">
    <property type="entry name" value="HTH_ICLR"/>
    <property type="match status" value="1"/>
</dbReference>
<dbReference type="InterPro" id="IPR036388">
    <property type="entry name" value="WH-like_DNA-bd_sf"/>
</dbReference>
<dbReference type="Pfam" id="PF09339">
    <property type="entry name" value="HTH_IclR"/>
    <property type="match status" value="1"/>
</dbReference>
<dbReference type="SUPFAM" id="SSF46785">
    <property type="entry name" value="Winged helix' DNA-binding domain"/>
    <property type="match status" value="1"/>
</dbReference>
<sequence>MAQTGYHSPGADLAARVLKLLSRYRTRESTLSEIAAELDVSKTTCLRVLRTLQGHDLLSYDDETRRYRLGEYAVVIGVRAEEGLDVLHRVRPLLTAISRHTGLTAAFVQRAGDNRMMYMAKVEPPSAAGVSVSVGNRFPITSVSYGKWVVAFADDEERERLLAPGLAQMTAATTTDPTRYLEQVDALRRGEILESTGEYVAGIYAVSCPVVNARHELAGVLVALGVLAALGDDERRDVCRHMRRIAAQCTAEAAAHPQPSTGRPREAS</sequence>
<evidence type="ECO:0000259" key="4">
    <source>
        <dbReference type="PROSITE" id="PS51077"/>
    </source>
</evidence>
<dbReference type="InterPro" id="IPR050707">
    <property type="entry name" value="HTH_MetabolicPath_Reg"/>
</dbReference>
<dbReference type="SUPFAM" id="SSF55781">
    <property type="entry name" value="GAF domain-like"/>
    <property type="match status" value="1"/>
</dbReference>
<evidence type="ECO:0000259" key="5">
    <source>
        <dbReference type="PROSITE" id="PS51078"/>
    </source>
</evidence>
<dbReference type="Pfam" id="PF01614">
    <property type="entry name" value="IclR_C"/>
    <property type="match status" value="1"/>
</dbReference>
<evidence type="ECO:0000313" key="6">
    <source>
        <dbReference type="EMBL" id="MFD1519139.1"/>
    </source>
</evidence>
<dbReference type="EMBL" id="JBHUCO010000015">
    <property type="protein sequence ID" value="MFD1519139.1"/>
    <property type="molecule type" value="Genomic_DNA"/>
</dbReference>
<dbReference type="RefSeq" id="WP_344718647.1">
    <property type="nucleotide sequence ID" value="NZ_BAAAUS010000001.1"/>
</dbReference>
<evidence type="ECO:0000256" key="2">
    <source>
        <dbReference type="ARBA" id="ARBA00023125"/>
    </source>
</evidence>
<dbReference type="InterPro" id="IPR029016">
    <property type="entry name" value="GAF-like_dom_sf"/>
</dbReference>
<keyword evidence="3" id="KW-0804">Transcription</keyword>
<dbReference type="Proteomes" id="UP001597114">
    <property type="component" value="Unassembled WGS sequence"/>
</dbReference>
<accession>A0ABW4EUB8</accession>
<dbReference type="PROSITE" id="PS51078">
    <property type="entry name" value="ICLR_ED"/>
    <property type="match status" value="1"/>
</dbReference>
<keyword evidence="2" id="KW-0238">DNA-binding</keyword>
<reference evidence="7" key="1">
    <citation type="journal article" date="2019" name="Int. J. Syst. Evol. Microbiol.">
        <title>The Global Catalogue of Microorganisms (GCM) 10K type strain sequencing project: providing services to taxonomists for standard genome sequencing and annotation.</title>
        <authorList>
            <consortium name="The Broad Institute Genomics Platform"/>
            <consortium name="The Broad Institute Genome Sequencing Center for Infectious Disease"/>
            <person name="Wu L."/>
            <person name="Ma J."/>
        </authorList>
    </citation>
    <scope>NUCLEOTIDE SEQUENCE [LARGE SCALE GENOMIC DNA]</scope>
    <source>
        <strain evidence="7">CCM 7043</strain>
    </source>
</reference>
<proteinExistence type="predicted"/>
<dbReference type="PANTHER" id="PTHR30136:SF8">
    <property type="entry name" value="TRANSCRIPTIONAL REGULATORY PROTEIN"/>
    <property type="match status" value="1"/>
</dbReference>
<evidence type="ECO:0000313" key="7">
    <source>
        <dbReference type="Proteomes" id="UP001597114"/>
    </source>
</evidence>
<evidence type="ECO:0000256" key="1">
    <source>
        <dbReference type="ARBA" id="ARBA00023015"/>
    </source>
</evidence>
<feature type="domain" description="HTH iclR-type" evidence="4">
    <location>
        <begin position="8"/>
        <end position="71"/>
    </location>
</feature>
<dbReference type="Gene3D" id="1.10.10.10">
    <property type="entry name" value="Winged helix-like DNA-binding domain superfamily/Winged helix DNA-binding domain"/>
    <property type="match status" value="1"/>
</dbReference>
<dbReference type="InterPro" id="IPR014757">
    <property type="entry name" value="Tscrpt_reg_IclR_C"/>
</dbReference>
<dbReference type="PROSITE" id="PS51077">
    <property type="entry name" value="HTH_ICLR"/>
    <property type="match status" value="1"/>
</dbReference>
<keyword evidence="7" id="KW-1185">Reference proteome</keyword>
<dbReference type="PANTHER" id="PTHR30136">
    <property type="entry name" value="HELIX-TURN-HELIX TRANSCRIPTIONAL REGULATOR, ICLR FAMILY"/>
    <property type="match status" value="1"/>
</dbReference>
<evidence type="ECO:0000256" key="3">
    <source>
        <dbReference type="ARBA" id="ARBA00023163"/>
    </source>
</evidence>
<protein>
    <submittedName>
        <fullName evidence="6">IclR family transcriptional regulator</fullName>
    </submittedName>
</protein>
<comment type="caution">
    <text evidence="6">The sequence shown here is derived from an EMBL/GenBank/DDBJ whole genome shotgun (WGS) entry which is preliminary data.</text>
</comment>
<dbReference type="InterPro" id="IPR036390">
    <property type="entry name" value="WH_DNA-bd_sf"/>
</dbReference>
<keyword evidence="1" id="KW-0805">Transcription regulation</keyword>
<feature type="domain" description="IclR-ED" evidence="5">
    <location>
        <begin position="72"/>
        <end position="263"/>
    </location>
</feature>
<dbReference type="Gene3D" id="3.30.450.40">
    <property type="match status" value="1"/>
</dbReference>
<organism evidence="6 7">
    <name type="scientific">Pseudonocardia yunnanensis</name>
    <dbReference type="NCBI Taxonomy" id="58107"/>
    <lineage>
        <taxon>Bacteria</taxon>
        <taxon>Bacillati</taxon>
        <taxon>Actinomycetota</taxon>
        <taxon>Actinomycetes</taxon>
        <taxon>Pseudonocardiales</taxon>
        <taxon>Pseudonocardiaceae</taxon>
        <taxon>Pseudonocardia</taxon>
    </lineage>
</organism>
<name>A0ABW4EUB8_9PSEU</name>
<gene>
    <name evidence="6" type="ORF">ACFSJD_16715</name>
</gene>
<dbReference type="InterPro" id="IPR005471">
    <property type="entry name" value="Tscrpt_reg_IclR_N"/>
</dbReference>